<name>A0A8S1Q3K2_PARPR</name>
<reference evidence="1" key="1">
    <citation type="submission" date="2021-01" db="EMBL/GenBank/DDBJ databases">
        <authorList>
            <consortium name="Genoscope - CEA"/>
            <person name="William W."/>
        </authorList>
    </citation>
    <scope>NUCLEOTIDE SEQUENCE</scope>
</reference>
<gene>
    <name evidence="1" type="ORF">PPRIM_AZ9-3.1.T1410039</name>
</gene>
<dbReference type="Proteomes" id="UP000688137">
    <property type="component" value="Unassembled WGS sequence"/>
</dbReference>
<sequence length="265" mass="31613">MNKKQNIPLKNIQPDTVPFSDGNALKYWRSFRHAITTIRLLQNPKTQKLNSPDELTISGYKSVNKTKHRSESSHNLSQALKNIQMQQSLFTSIEKGYSPDKIKEILDKDPKKYTLIIYQDISMIIKVNLVQLTKKIKKDQHLYMQQLNQDILKYVKFQSRKEPILKYVYQQMEQKKLHQKLLKDGNIQILFTFYNYKIDIDIIQLLTLYQINIYVFKYTFRKQIIKISQIDNCLQFIIVNLNQKLNLHFKQELTNIPNFSVTYIY</sequence>
<organism evidence="1 2">
    <name type="scientific">Paramecium primaurelia</name>
    <dbReference type="NCBI Taxonomy" id="5886"/>
    <lineage>
        <taxon>Eukaryota</taxon>
        <taxon>Sar</taxon>
        <taxon>Alveolata</taxon>
        <taxon>Ciliophora</taxon>
        <taxon>Intramacronucleata</taxon>
        <taxon>Oligohymenophorea</taxon>
        <taxon>Peniculida</taxon>
        <taxon>Parameciidae</taxon>
        <taxon>Paramecium</taxon>
    </lineage>
</organism>
<accession>A0A8S1Q3K2</accession>
<evidence type="ECO:0000313" key="1">
    <source>
        <dbReference type="EMBL" id="CAD8109545.1"/>
    </source>
</evidence>
<keyword evidence="2" id="KW-1185">Reference proteome</keyword>
<protein>
    <submittedName>
        <fullName evidence="1">Uncharacterized protein</fullName>
    </submittedName>
</protein>
<proteinExistence type="predicted"/>
<dbReference type="AlphaFoldDB" id="A0A8S1Q3K2"/>
<comment type="caution">
    <text evidence="1">The sequence shown here is derived from an EMBL/GenBank/DDBJ whole genome shotgun (WGS) entry which is preliminary data.</text>
</comment>
<evidence type="ECO:0000313" key="2">
    <source>
        <dbReference type="Proteomes" id="UP000688137"/>
    </source>
</evidence>
<dbReference type="EMBL" id="CAJJDM010000145">
    <property type="protein sequence ID" value="CAD8109545.1"/>
    <property type="molecule type" value="Genomic_DNA"/>
</dbReference>